<reference evidence="2" key="1">
    <citation type="submission" date="2023-05" db="EMBL/GenBank/DDBJ databases">
        <authorList>
            <person name="Huff M."/>
        </authorList>
    </citation>
    <scope>NUCLEOTIDE SEQUENCE</scope>
</reference>
<proteinExistence type="predicted"/>
<evidence type="ECO:0000313" key="2">
    <source>
        <dbReference type="EMBL" id="CAI9759299.1"/>
    </source>
</evidence>
<gene>
    <name evidence="2" type="ORF">FPE_LOCUS6729</name>
</gene>
<dbReference type="Proteomes" id="UP000834106">
    <property type="component" value="Chromosome 4"/>
</dbReference>
<keyword evidence="3" id="KW-1185">Reference proteome</keyword>
<protein>
    <submittedName>
        <fullName evidence="2">Uncharacterized protein</fullName>
    </submittedName>
</protein>
<name>A0AAD1YXT9_9LAMI</name>
<dbReference type="EMBL" id="OU503039">
    <property type="protein sequence ID" value="CAI9759299.1"/>
    <property type="molecule type" value="Genomic_DNA"/>
</dbReference>
<evidence type="ECO:0000313" key="3">
    <source>
        <dbReference type="Proteomes" id="UP000834106"/>
    </source>
</evidence>
<organism evidence="2 3">
    <name type="scientific">Fraxinus pennsylvanica</name>
    <dbReference type="NCBI Taxonomy" id="56036"/>
    <lineage>
        <taxon>Eukaryota</taxon>
        <taxon>Viridiplantae</taxon>
        <taxon>Streptophyta</taxon>
        <taxon>Embryophyta</taxon>
        <taxon>Tracheophyta</taxon>
        <taxon>Spermatophyta</taxon>
        <taxon>Magnoliopsida</taxon>
        <taxon>eudicotyledons</taxon>
        <taxon>Gunneridae</taxon>
        <taxon>Pentapetalae</taxon>
        <taxon>asterids</taxon>
        <taxon>lamiids</taxon>
        <taxon>Lamiales</taxon>
        <taxon>Oleaceae</taxon>
        <taxon>Oleeae</taxon>
        <taxon>Fraxinus</taxon>
    </lineage>
</organism>
<dbReference type="AlphaFoldDB" id="A0AAD1YXT9"/>
<evidence type="ECO:0000256" key="1">
    <source>
        <dbReference type="SAM" id="MobiDB-lite"/>
    </source>
</evidence>
<accession>A0AAD1YXT9</accession>
<sequence>MNHHRTDRKPLPHRSRRYLNYRTPHQRKKKKKRRTTAQIATLLRRTTTQIATLLFREASTGLARENEGSTRKVRKLISTCCTNISVDDSMLDRGTASEIKDISGKLEGLSKRISMLNLVENVRATRYRTGERFQIASFTEESEVVSEAYSLS</sequence>
<feature type="region of interest" description="Disordered" evidence="1">
    <location>
        <begin position="1"/>
        <end position="35"/>
    </location>
</feature>